<accession>A0A212IVP9</accession>
<proteinExistence type="predicted"/>
<organism evidence="1">
    <name type="scientific">uncultured Desulfovibrio sp</name>
    <dbReference type="NCBI Taxonomy" id="167968"/>
    <lineage>
        <taxon>Bacteria</taxon>
        <taxon>Pseudomonadati</taxon>
        <taxon>Thermodesulfobacteriota</taxon>
        <taxon>Desulfovibrionia</taxon>
        <taxon>Desulfovibrionales</taxon>
        <taxon>Desulfovibrionaceae</taxon>
        <taxon>Desulfovibrio</taxon>
        <taxon>environmental samples</taxon>
    </lineage>
</organism>
<name>A0A212IVP9_9BACT</name>
<sequence>MPVAGQTPILAIQGHFCELQPKHLNYYFNFLSGIYAVKLPLRQARKRAHYTPATALFF</sequence>
<dbReference type="AlphaFoldDB" id="A0A212IVP9"/>
<gene>
    <name evidence="1" type="ORF">KM92DES2_10071</name>
</gene>
<reference evidence="1" key="1">
    <citation type="submission" date="2016-04" db="EMBL/GenBank/DDBJ databases">
        <authorList>
            <person name="Evans L.H."/>
            <person name="Alamgir A."/>
            <person name="Owens N."/>
            <person name="Weber N.D."/>
            <person name="Virtaneva K."/>
            <person name="Barbian K."/>
            <person name="Babar A."/>
            <person name="Rosenke K."/>
        </authorList>
    </citation>
    <scope>NUCLEOTIDE SEQUENCE</scope>
    <source>
        <strain evidence="1">92-2</strain>
    </source>
</reference>
<evidence type="ECO:0000313" key="1">
    <source>
        <dbReference type="EMBL" id="SBV90985.1"/>
    </source>
</evidence>
<protein>
    <submittedName>
        <fullName evidence="1">Uncharacterized protein</fullName>
    </submittedName>
</protein>
<dbReference type="EMBL" id="FLUP01000001">
    <property type="protein sequence ID" value="SBV90985.1"/>
    <property type="molecule type" value="Genomic_DNA"/>
</dbReference>